<dbReference type="RefSeq" id="WP_009714264.1">
    <property type="nucleotide sequence ID" value="NZ_GG657754.1"/>
</dbReference>
<dbReference type="InterPro" id="IPR016181">
    <property type="entry name" value="Acyl_CoA_acyltransferase"/>
</dbReference>
<dbReference type="HOGENOM" id="CLU_099459_1_0_11"/>
<feature type="domain" description="N-acetyltransferase" evidence="1">
    <location>
        <begin position="6"/>
        <end position="180"/>
    </location>
</feature>
<dbReference type="EMBL" id="GG657754">
    <property type="protein sequence ID" value="EFL22443.1"/>
    <property type="molecule type" value="Genomic_DNA"/>
</dbReference>
<proteinExistence type="predicted"/>
<evidence type="ECO:0000313" key="2">
    <source>
        <dbReference type="EMBL" id="EFL22443.1"/>
    </source>
</evidence>
<dbReference type="PROSITE" id="PS51186">
    <property type="entry name" value="GNAT"/>
    <property type="match status" value="1"/>
</dbReference>
<dbReference type="OrthoDB" id="4536199at2"/>
<protein>
    <submittedName>
        <fullName evidence="2">Putative acetyltransferase</fullName>
    </submittedName>
</protein>
<dbReference type="STRING" id="457427.SSOG_02155"/>
<dbReference type="Proteomes" id="UP000003963">
    <property type="component" value="Unassembled WGS sequence"/>
</dbReference>
<evidence type="ECO:0000313" key="3">
    <source>
        <dbReference type="Proteomes" id="UP000003963"/>
    </source>
</evidence>
<dbReference type="InterPro" id="IPR000182">
    <property type="entry name" value="GNAT_dom"/>
</dbReference>
<dbReference type="Gene3D" id="3.40.630.30">
    <property type="match status" value="1"/>
</dbReference>
<keyword evidence="3" id="KW-1185">Reference proteome</keyword>
<dbReference type="Pfam" id="PF00583">
    <property type="entry name" value="Acetyltransf_1"/>
    <property type="match status" value="1"/>
</dbReference>
<dbReference type="SUPFAM" id="SSF55729">
    <property type="entry name" value="Acyl-CoA N-acyltransferases (Nat)"/>
    <property type="match status" value="1"/>
</dbReference>
<keyword evidence="2" id="KW-0808">Transferase</keyword>
<dbReference type="GO" id="GO:0016747">
    <property type="term" value="F:acyltransferase activity, transferring groups other than amino-acyl groups"/>
    <property type="evidence" value="ECO:0007669"/>
    <property type="project" value="InterPro"/>
</dbReference>
<name>D9W6B2_9ACTN</name>
<evidence type="ECO:0000259" key="1">
    <source>
        <dbReference type="PROSITE" id="PS51186"/>
    </source>
</evidence>
<sequence length="182" mass="20601">MAGVTYEVWTGSEAESHLDTFLPAHKEVFAEPPYCEGPKEVADFIDLFHIQAKRPGFRVAVARDGAEIAGFSFGYQLPMNSQWWSGLLEPMPEDFTRETNERTFAIIELAVRKPWRRQGIAAGLHTRILDGLPVERVTLTMLPDPEAAAAHRAYAAWGYRRIGKSRPWDEAPLYEAMVLDLR</sequence>
<organism evidence="2 3">
    <name type="scientific">Streptomyces himastatinicus ATCC 53653</name>
    <dbReference type="NCBI Taxonomy" id="457427"/>
    <lineage>
        <taxon>Bacteria</taxon>
        <taxon>Bacillati</taxon>
        <taxon>Actinomycetota</taxon>
        <taxon>Actinomycetes</taxon>
        <taxon>Kitasatosporales</taxon>
        <taxon>Streptomycetaceae</taxon>
        <taxon>Streptomyces</taxon>
        <taxon>Streptomyces violaceusniger group</taxon>
    </lineage>
</organism>
<reference evidence="2 3" key="1">
    <citation type="submission" date="2009-02" db="EMBL/GenBank/DDBJ databases">
        <title>Annotation of Streptomyces hygroscopicus strain ATCC 53653.</title>
        <authorList>
            <consortium name="The Broad Institute Genome Sequencing Platform"/>
            <consortium name="Broad Institute Microbial Sequencing Center"/>
            <person name="Fischbach M."/>
            <person name="Godfrey P."/>
            <person name="Ward D."/>
            <person name="Young S."/>
            <person name="Zeng Q."/>
            <person name="Koehrsen M."/>
            <person name="Alvarado L."/>
            <person name="Berlin A.M."/>
            <person name="Bochicchio J."/>
            <person name="Borenstein D."/>
            <person name="Chapman S.B."/>
            <person name="Chen Z."/>
            <person name="Engels R."/>
            <person name="Freedman E."/>
            <person name="Gellesch M."/>
            <person name="Goldberg J."/>
            <person name="Griggs A."/>
            <person name="Gujja S."/>
            <person name="Heilman E.R."/>
            <person name="Heiman D.I."/>
            <person name="Hepburn T.A."/>
            <person name="Howarth C."/>
            <person name="Jen D."/>
            <person name="Larson L."/>
            <person name="Lewis B."/>
            <person name="Mehta T."/>
            <person name="Park D."/>
            <person name="Pearson M."/>
            <person name="Richards J."/>
            <person name="Roberts A."/>
            <person name="Saif S."/>
            <person name="Shea T.D."/>
            <person name="Shenoy N."/>
            <person name="Sisk P."/>
            <person name="Stolte C."/>
            <person name="Sykes S.N."/>
            <person name="Thomson T."/>
            <person name="Walk T."/>
            <person name="White J."/>
            <person name="Yandava C."/>
            <person name="Straight P."/>
            <person name="Clardy J."/>
            <person name="Hung D."/>
            <person name="Kolter R."/>
            <person name="Mekalanos J."/>
            <person name="Walker S."/>
            <person name="Walsh C.T."/>
            <person name="Wieland-Brown L.C."/>
            <person name="Haas B."/>
            <person name="Nusbaum C."/>
            <person name="Birren B."/>
        </authorList>
    </citation>
    <scope>NUCLEOTIDE SEQUENCE [LARGE SCALE GENOMIC DNA]</scope>
    <source>
        <strain evidence="2 3">ATCC 53653</strain>
    </source>
</reference>
<gene>
    <name evidence="2" type="ORF">SSOG_02155</name>
</gene>
<accession>D9W6B2</accession>
<dbReference type="AlphaFoldDB" id="D9W6B2"/>